<feature type="transmembrane region" description="Helical" evidence="7">
    <location>
        <begin position="266"/>
        <end position="285"/>
    </location>
</feature>
<keyword evidence="5 7" id="KW-1133">Transmembrane helix</keyword>
<dbReference type="InterPro" id="IPR017871">
    <property type="entry name" value="ABC_transporter-like_CS"/>
</dbReference>
<dbReference type="GO" id="GO:0005524">
    <property type="term" value="F:ATP binding"/>
    <property type="evidence" value="ECO:0007669"/>
    <property type="project" value="UniProtKB-KW"/>
</dbReference>
<dbReference type="PROSITE" id="PS00211">
    <property type="entry name" value="ABC_TRANSPORTER_1"/>
    <property type="match status" value="1"/>
</dbReference>
<dbReference type="GO" id="GO:0015421">
    <property type="term" value="F:ABC-type oligopeptide transporter activity"/>
    <property type="evidence" value="ECO:0007669"/>
    <property type="project" value="TreeGrafter"/>
</dbReference>
<dbReference type="PROSITE" id="PS50893">
    <property type="entry name" value="ABC_TRANSPORTER_2"/>
    <property type="match status" value="1"/>
</dbReference>
<dbReference type="InterPro" id="IPR027417">
    <property type="entry name" value="P-loop_NTPase"/>
</dbReference>
<evidence type="ECO:0000256" key="6">
    <source>
        <dbReference type="ARBA" id="ARBA00023136"/>
    </source>
</evidence>
<evidence type="ECO:0000259" key="9">
    <source>
        <dbReference type="PROSITE" id="PS50929"/>
    </source>
</evidence>
<dbReference type="Gene3D" id="3.40.50.300">
    <property type="entry name" value="P-loop containing nucleotide triphosphate hydrolases"/>
    <property type="match status" value="1"/>
</dbReference>
<dbReference type="EMBL" id="BMHY01000005">
    <property type="protein sequence ID" value="GGG71979.1"/>
    <property type="molecule type" value="Genomic_DNA"/>
</dbReference>
<keyword evidence="3" id="KW-0547">Nucleotide-binding</keyword>
<dbReference type="SMART" id="SM00382">
    <property type="entry name" value="AAA"/>
    <property type="match status" value="1"/>
</dbReference>
<dbReference type="SUPFAM" id="SSF52540">
    <property type="entry name" value="P-loop containing nucleoside triphosphate hydrolases"/>
    <property type="match status" value="1"/>
</dbReference>
<evidence type="ECO:0000256" key="7">
    <source>
        <dbReference type="SAM" id="Phobius"/>
    </source>
</evidence>
<feature type="transmembrane region" description="Helical" evidence="7">
    <location>
        <begin position="141"/>
        <end position="167"/>
    </location>
</feature>
<keyword evidence="11" id="KW-1185">Reference proteome</keyword>
<keyword evidence="2 7" id="KW-0812">Transmembrane</keyword>
<protein>
    <submittedName>
        <fullName evidence="10">HlyB/MsbA family ABC transporter</fullName>
    </submittedName>
</protein>
<feature type="transmembrane region" description="Helical" evidence="7">
    <location>
        <begin position="12"/>
        <end position="35"/>
    </location>
</feature>
<dbReference type="RefSeq" id="WP_188889964.1">
    <property type="nucleotide sequence ID" value="NZ_BMHY01000005.1"/>
</dbReference>
<dbReference type="GO" id="GO:0005886">
    <property type="term" value="C:plasma membrane"/>
    <property type="evidence" value="ECO:0007669"/>
    <property type="project" value="UniProtKB-SubCell"/>
</dbReference>
<evidence type="ECO:0000259" key="8">
    <source>
        <dbReference type="PROSITE" id="PS50893"/>
    </source>
</evidence>
<sequence length="584" mass="66466">MIRIMFKLTPFNMICLSIAQISTAIIPVLQVYVTIELVHRTERVIQEGSSQLGPAFVILLYQLLLFVLQLVLEVYVDFIVSKIKLVVLLHFGQEVTEKSARLSLLHFENHEFFDLLQRVSTGLEHRGLQFFQSFLQIAKNLITIIGFVVVLLGFHWLLAFGILLLIIPSLYIDIKESGFKVSQFVRQTPGRRRSIYFNTLLTERQWAKEIRIFGLSDYFINQWRKYTQQNGQEQIDLERKMSIFKVAINGLLLVMVTLISGFLLKLAALGTMTIASFVALIQTIFSIQSNLKFMASYIAGIYEQALYTNDLFQFLAMKEEETDGTPKLPFPASLEQGISVKNLGFGYPNNGRPILSDISFDVRIGEKIAIVGENGAGKSTLAKCLLGLYQPTAGTISYNGISLDQMDTKEFREHVTAIFQDFAQYQLTLRENIGLGHVEWMQEESRLQMAAAKSGVDEFFNELSEGFDTELGHKFYGGHELSYGQWQKIAISRAFFRDSEIIMLDEPTSALDPMAEAQLFEHIAQLTHGKTTFFISHRLGICRAADRILVLKDGQLVEQGSHEELMKLDGEYANMFRTQAEWYQ</sequence>
<dbReference type="Proteomes" id="UP000600247">
    <property type="component" value="Unassembled WGS sequence"/>
</dbReference>
<evidence type="ECO:0000256" key="3">
    <source>
        <dbReference type="ARBA" id="ARBA00022741"/>
    </source>
</evidence>
<feature type="transmembrane region" description="Helical" evidence="7">
    <location>
        <begin position="242"/>
        <end position="259"/>
    </location>
</feature>
<dbReference type="Gene3D" id="1.20.1560.10">
    <property type="entry name" value="ABC transporter type 1, transmembrane domain"/>
    <property type="match status" value="1"/>
</dbReference>
<keyword evidence="4" id="KW-0067">ATP-binding</keyword>
<evidence type="ECO:0000256" key="2">
    <source>
        <dbReference type="ARBA" id="ARBA00022692"/>
    </source>
</evidence>
<reference evidence="10 11" key="1">
    <citation type="journal article" date="2014" name="Int. J. Syst. Evol. Microbiol.">
        <title>Complete genome sequence of Corynebacterium casei LMG S-19264T (=DSM 44701T), isolated from a smear-ripened cheese.</title>
        <authorList>
            <consortium name="US DOE Joint Genome Institute (JGI-PGF)"/>
            <person name="Walter F."/>
            <person name="Albersmeier A."/>
            <person name="Kalinowski J."/>
            <person name="Ruckert C."/>
        </authorList>
    </citation>
    <scope>NUCLEOTIDE SEQUENCE [LARGE SCALE GENOMIC DNA]</scope>
    <source>
        <strain evidence="10 11">CGMCC 1.15286</strain>
    </source>
</reference>
<dbReference type="Pfam" id="PF00005">
    <property type="entry name" value="ABC_tran"/>
    <property type="match status" value="1"/>
</dbReference>
<evidence type="ECO:0000313" key="11">
    <source>
        <dbReference type="Proteomes" id="UP000600247"/>
    </source>
</evidence>
<feature type="domain" description="ABC transporter" evidence="8">
    <location>
        <begin position="338"/>
        <end position="578"/>
    </location>
</feature>
<evidence type="ECO:0000256" key="4">
    <source>
        <dbReference type="ARBA" id="ARBA00022840"/>
    </source>
</evidence>
<keyword evidence="6 7" id="KW-0472">Membrane</keyword>
<proteinExistence type="predicted"/>
<dbReference type="InterPro" id="IPR003439">
    <property type="entry name" value="ABC_transporter-like_ATP-bd"/>
</dbReference>
<organism evidence="10 11">
    <name type="scientific">Paenibacillus radicis</name>
    <name type="common">ex Gao et al. 2016</name>
    <dbReference type="NCBI Taxonomy" id="1737354"/>
    <lineage>
        <taxon>Bacteria</taxon>
        <taxon>Bacillati</taxon>
        <taxon>Bacillota</taxon>
        <taxon>Bacilli</taxon>
        <taxon>Bacillales</taxon>
        <taxon>Paenibacillaceae</taxon>
        <taxon>Paenibacillus</taxon>
    </lineage>
</organism>
<feature type="transmembrane region" description="Helical" evidence="7">
    <location>
        <begin position="55"/>
        <end position="76"/>
    </location>
</feature>
<dbReference type="PROSITE" id="PS50929">
    <property type="entry name" value="ABC_TM1F"/>
    <property type="match status" value="1"/>
</dbReference>
<dbReference type="GO" id="GO:0016887">
    <property type="term" value="F:ATP hydrolysis activity"/>
    <property type="evidence" value="ECO:0007669"/>
    <property type="project" value="InterPro"/>
</dbReference>
<comment type="caution">
    <text evidence="10">The sequence shown here is derived from an EMBL/GenBank/DDBJ whole genome shotgun (WGS) entry which is preliminary data.</text>
</comment>
<feature type="domain" description="ABC transmembrane type-1" evidence="9">
    <location>
        <begin position="13"/>
        <end position="303"/>
    </location>
</feature>
<dbReference type="InterPro" id="IPR003593">
    <property type="entry name" value="AAA+_ATPase"/>
</dbReference>
<evidence type="ECO:0000256" key="1">
    <source>
        <dbReference type="ARBA" id="ARBA00004651"/>
    </source>
</evidence>
<dbReference type="PANTHER" id="PTHR43394">
    <property type="entry name" value="ATP-DEPENDENT PERMEASE MDL1, MITOCHONDRIAL"/>
    <property type="match status" value="1"/>
</dbReference>
<evidence type="ECO:0000256" key="5">
    <source>
        <dbReference type="ARBA" id="ARBA00022989"/>
    </source>
</evidence>
<dbReference type="InterPro" id="IPR036640">
    <property type="entry name" value="ABC1_TM_sf"/>
</dbReference>
<accession>A0A917M340</accession>
<dbReference type="PANTHER" id="PTHR43394:SF1">
    <property type="entry name" value="ATP-BINDING CASSETTE SUB-FAMILY B MEMBER 10, MITOCHONDRIAL"/>
    <property type="match status" value="1"/>
</dbReference>
<gene>
    <name evidence="10" type="ORF">GCM10010918_29540</name>
</gene>
<dbReference type="InterPro" id="IPR039421">
    <property type="entry name" value="Type_1_exporter"/>
</dbReference>
<comment type="subcellular location">
    <subcellularLocation>
        <location evidence="1">Cell membrane</location>
        <topology evidence="1">Multi-pass membrane protein</topology>
    </subcellularLocation>
</comment>
<dbReference type="SUPFAM" id="SSF90123">
    <property type="entry name" value="ABC transporter transmembrane region"/>
    <property type="match status" value="1"/>
</dbReference>
<dbReference type="InterPro" id="IPR011527">
    <property type="entry name" value="ABC1_TM_dom"/>
</dbReference>
<name>A0A917M340_9BACL</name>
<evidence type="ECO:0000313" key="10">
    <source>
        <dbReference type="EMBL" id="GGG71979.1"/>
    </source>
</evidence>
<dbReference type="AlphaFoldDB" id="A0A917M340"/>